<evidence type="ECO:0000313" key="9">
    <source>
        <dbReference type="EMBL" id="CAH9110606.1"/>
    </source>
</evidence>
<proteinExistence type="inferred from homology"/>
<dbReference type="InterPro" id="IPR013763">
    <property type="entry name" value="Cyclin-like_dom"/>
</dbReference>
<dbReference type="InterPro" id="IPR039361">
    <property type="entry name" value="Cyclin"/>
</dbReference>
<evidence type="ECO:0000313" key="10">
    <source>
        <dbReference type="Proteomes" id="UP001152484"/>
    </source>
</evidence>
<keyword evidence="3 5" id="KW-0195">Cyclin</keyword>
<evidence type="ECO:0000256" key="2">
    <source>
        <dbReference type="ARBA" id="ARBA00022618"/>
    </source>
</evidence>
<dbReference type="InterPro" id="IPR048258">
    <property type="entry name" value="Cyclins_cyclin-box"/>
</dbReference>
<dbReference type="EMBL" id="CAMAPE010000053">
    <property type="protein sequence ID" value="CAH9110606.1"/>
    <property type="molecule type" value="Genomic_DNA"/>
</dbReference>
<comment type="similarity">
    <text evidence="1">Belongs to the cyclin family. Cyclin D subfamily.</text>
</comment>
<dbReference type="FunFam" id="1.10.472.10:FF:000060">
    <property type="entry name" value="D6-type cyclin"/>
    <property type="match status" value="1"/>
</dbReference>
<dbReference type="GO" id="GO:0051301">
    <property type="term" value="P:cell division"/>
    <property type="evidence" value="ECO:0007669"/>
    <property type="project" value="UniProtKB-KW"/>
</dbReference>
<gene>
    <name evidence="9" type="ORF">CEURO_LOCUS18945</name>
</gene>
<comment type="caution">
    <text evidence="9">The sequence shown here is derived from an EMBL/GenBank/DDBJ whole genome shotgun (WGS) entry which is preliminary data.</text>
</comment>
<protein>
    <recommendedName>
        <fullName evidence="11">Cyclin N-terminal domain-containing protein</fullName>
    </recommendedName>
</protein>
<dbReference type="CDD" id="cd20544">
    <property type="entry name" value="CYCLIN_AtCycD-like_rpt2"/>
    <property type="match status" value="1"/>
</dbReference>
<dbReference type="SMART" id="SM00385">
    <property type="entry name" value="CYCLIN"/>
    <property type="match status" value="1"/>
</dbReference>
<dbReference type="PANTHER" id="PTHR10177">
    <property type="entry name" value="CYCLINS"/>
    <property type="match status" value="1"/>
</dbReference>
<evidence type="ECO:0000256" key="3">
    <source>
        <dbReference type="ARBA" id="ARBA00023127"/>
    </source>
</evidence>
<evidence type="ECO:0000256" key="1">
    <source>
        <dbReference type="ARBA" id="ARBA00009065"/>
    </source>
</evidence>
<dbReference type="Pfam" id="PF00134">
    <property type="entry name" value="Cyclin_N"/>
    <property type="match status" value="1"/>
</dbReference>
<evidence type="ECO:0000256" key="5">
    <source>
        <dbReference type="RuleBase" id="RU000383"/>
    </source>
</evidence>
<name>A0A9P0ZQ06_CUSEU</name>
<evidence type="ECO:0000256" key="4">
    <source>
        <dbReference type="ARBA" id="ARBA00023306"/>
    </source>
</evidence>
<dbReference type="SMART" id="SM01332">
    <property type="entry name" value="Cyclin_C"/>
    <property type="match status" value="1"/>
</dbReference>
<dbReference type="PROSITE" id="PS00292">
    <property type="entry name" value="CYCLINS"/>
    <property type="match status" value="1"/>
</dbReference>
<dbReference type="InterPro" id="IPR006671">
    <property type="entry name" value="Cyclin_N"/>
</dbReference>
<dbReference type="AlphaFoldDB" id="A0A9P0ZQ06"/>
<keyword evidence="2" id="KW-0132">Cell division</keyword>
<feature type="domain" description="Cyclin-like" evidence="7">
    <location>
        <begin position="100"/>
        <end position="188"/>
    </location>
</feature>
<evidence type="ECO:0008006" key="11">
    <source>
        <dbReference type="Google" id="ProtNLM"/>
    </source>
</evidence>
<dbReference type="Proteomes" id="UP001152484">
    <property type="component" value="Unassembled WGS sequence"/>
</dbReference>
<evidence type="ECO:0000259" key="7">
    <source>
        <dbReference type="SMART" id="SM00385"/>
    </source>
</evidence>
<organism evidence="9 10">
    <name type="scientific">Cuscuta europaea</name>
    <name type="common">European dodder</name>
    <dbReference type="NCBI Taxonomy" id="41803"/>
    <lineage>
        <taxon>Eukaryota</taxon>
        <taxon>Viridiplantae</taxon>
        <taxon>Streptophyta</taxon>
        <taxon>Embryophyta</taxon>
        <taxon>Tracheophyta</taxon>
        <taxon>Spermatophyta</taxon>
        <taxon>Magnoliopsida</taxon>
        <taxon>eudicotyledons</taxon>
        <taxon>Gunneridae</taxon>
        <taxon>Pentapetalae</taxon>
        <taxon>asterids</taxon>
        <taxon>lamiids</taxon>
        <taxon>Solanales</taxon>
        <taxon>Convolvulaceae</taxon>
        <taxon>Cuscuteae</taxon>
        <taxon>Cuscuta</taxon>
        <taxon>Cuscuta subgen. Cuscuta</taxon>
    </lineage>
</organism>
<dbReference type="InterPro" id="IPR036915">
    <property type="entry name" value="Cyclin-like_sf"/>
</dbReference>
<dbReference type="OrthoDB" id="5590282at2759"/>
<dbReference type="Gene3D" id="1.10.472.10">
    <property type="entry name" value="Cyclin-like"/>
    <property type="match status" value="2"/>
</dbReference>
<sequence>MADKNYDWVGSTLLCEETNSLCFIDLDSPATDEVTQETDGYKGFIFDTGRLQPLIDLPSLCEESFCLMVEKEIQYMPKQDYLKRLRCGDLDLTVRRDAVDWIWKAHRHYGFGDFSFCLSINYLDRFLSMYEMPNNQTWAVQLLSLACLSIAAKVEEIYVPSTVDLQVGEPKSMFDGKTIQRMELLLLSTLEWRMQSYTPLTFIDHFLRKINGDDKIPSSSPLISRSMQIISGTTKGIEFLEFRPSQIAAAVAMFVSAETVVVAGEDIFRDVPCLSHVQKEKVMKCVELIQDLDERSESSDSAPQSPNGVLEAAWLSFKAVGSCPSSPQTSPDTKRRRLDICNGGK</sequence>
<dbReference type="InterPro" id="IPR004367">
    <property type="entry name" value="Cyclin_C-dom"/>
</dbReference>
<reference evidence="9" key="1">
    <citation type="submission" date="2022-07" db="EMBL/GenBank/DDBJ databases">
        <authorList>
            <person name="Macas J."/>
            <person name="Novak P."/>
            <person name="Neumann P."/>
        </authorList>
    </citation>
    <scope>NUCLEOTIDE SEQUENCE</scope>
</reference>
<dbReference type="CDD" id="cd20543">
    <property type="entry name" value="CYCLIN_AtCycD-like_rpt1"/>
    <property type="match status" value="1"/>
</dbReference>
<dbReference type="Pfam" id="PF02984">
    <property type="entry name" value="Cyclin_C"/>
    <property type="match status" value="1"/>
</dbReference>
<feature type="region of interest" description="Disordered" evidence="6">
    <location>
        <begin position="321"/>
        <end position="345"/>
    </location>
</feature>
<evidence type="ECO:0000256" key="6">
    <source>
        <dbReference type="SAM" id="MobiDB-lite"/>
    </source>
</evidence>
<dbReference type="FunFam" id="1.10.472.10:FF:000040">
    <property type="entry name" value="D6-type cyclin"/>
    <property type="match status" value="1"/>
</dbReference>
<evidence type="ECO:0000259" key="8">
    <source>
        <dbReference type="SMART" id="SM01332"/>
    </source>
</evidence>
<keyword evidence="10" id="KW-1185">Reference proteome</keyword>
<accession>A0A9P0ZQ06</accession>
<keyword evidence="4" id="KW-0131">Cell cycle</keyword>
<feature type="domain" description="Cyclin C-terminal" evidence="8">
    <location>
        <begin position="197"/>
        <end position="326"/>
    </location>
</feature>
<dbReference type="SUPFAM" id="SSF47954">
    <property type="entry name" value="Cyclin-like"/>
    <property type="match status" value="2"/>
</dbReference>